<dbReference type="GO" id="GO:0016491">
    <property type="term" value="F:oxidoreductase activity"/>
    <property type="evidence" value="ECO:0007669"/>
    <property type="project" value="InterPro"/>
</dbReference>
<protein>
    <submittedName>
        <fullName evidence="3">Molybdopterin dinucleotide binding protein</fullName>
    </submittedName>
</protein>
<dbReference type="GO" id="GO:0009061">
    <property type="term" value="P:anaerobic respiration"/>
    <property type="evidence" value="ECO:0007669"/>
    <property type="project" value="TreeGrafter"/>
</dbReference>
<reference evidence="3 4" key="1">
    <citation type="submission" date="2019-03" db="EMBL/GenBank/DDBJ databases">
        <title>Freshwater and sediment microbial communities from various areas in North America, analyzing microbe dynamics in response to fracking.</title>
        <authorList>
            <person name="Lamendella R."/>
        </authorList>
    </citation>
    <scope>NUCLEOTIDE SEQUENCE [LARGE SCALE GENOMIC DNA]</scope>
    <source>
        <strain evidence="3 4">74A</strain>
    </source>
</reference>
<dbReference type="Gene3D" id="3.40.50.740">
    <property type="match status" value="1"/>
</dbReference>
<evidence type="ECO:0000313" key="4">
    <source>
        <dbReference type="Proteomes" id="UP000294832"/>
    </source>
</evidence>
<dbReference type="Gene3D" id="2.40.40.20">
    <property type="match status" value="1"/>
</dbReference>
<feature type="compositionally biased region" description="Polar residues" evidence="1">
    <location>
        <begin position="273"/>
        <end position="284"/>
    </location>
</feature>
<dbReference type="AlphaFoldDB" id="A0A4R2FA86"/>
<dbReference type="EMBL" id="SLWF01000028">
    <property type="protein sequence ID" value="TCN80986.1"/>
    <property type="molecule type" value="Genomic_DNA"/>
</dbReference>
<dbReference type="GO" id="GO:0009055">
    <property type="term" value="F:electron transfer activity"/>
    <property type="evidence" value="ECO:0007669"/>
    <property type="project" value="TreeGrafter"/>
</dbReference>
<feature type="region of interest" description="Disordered" evidence="1">
    <location>
        <begin position="264"/>
        <end position="284"/>
    </location>
</feature>
<feature type="non-terminal residue" evidence="3">
    <location>
        <position position="1"/>
    </location>
</feature>
<dbReference type="FunFam" id="2.40.40.20:FF:000010">
    <property type="entry name" value="Anaerobic dimethyl sulfoxide reductase subunit A"/>
    <property type="match status" value="1"/>
</dbReference>
<evidence type="ECO:0000256" key="1">
    <source>
        <dbReference type="SAM" id="MobiDB-lite"/>
    </source>
</evidence>
<accession>A0A4R2FA86</accession>
<dbReference type="InterPro" id="IPR050612">
    <property type="entry name" value="Prok_Mopterin_Oxidored"/>
</dbReference>
<feature type="domain" description="Molybdopterin dinucleotide-binding" evidence="2">
    <location>
        <begin position="163"/>
        <end position="276"/>
    </location>
</feature>
<dbReference type="RefSeq" id="WP_279388876.1">
    <property type="nucleotide sequence ID" value="NZ_SLWF01000028.1"/>
</dbReference>
<sequence length="284" mass="31574">GVCKVWFGDLSDRSFHTEFPSQVIYTSEQLFKSCFDVCKNVAANLGLENEFTEGRSYDEWVEYVYETSRTKHPELPAYADMVKKGIYKITKPTNSIALQSFVADPAGHPLATPSGKIEIYSEQLAEIAASWTLEDGDVISALPKYVVTWDGYEDSATAEKYPLQIIGHHTKGRTHSSFHNIPWLREAVEDAVWMNPVDAKNRGLTNGASVKIYNDRGTIISKVKITPRIMPGVCSLAQGAWFEPDPSQNKVDIGGCINTITSHRPSPLAKGNPQHTNRVQIEQA</sequence>
<keyword evidence="4" id="KW-1185">Reference proteome</keyword>
<gene>
    <name evidence="3" type="ORF">EDC91_12846</name>
</gene>
<evidence type="ECO:0000259" key="2">
    <source>
        <dbReference type="Pfam" id="PF01568"/>
    </source>
</evidence>
<organism evidence="3 4">
    <name type="scientific">Shewanella fodinae</name>
    <dbReference type="NCBI Taxonomy" id="552357"/>
    <lineage>
        <taxon>Bacteria</taxon>
        <taxon>Pseudomonadati</taxon>
        <taxon>Pseudomonadota</taxon>
        <taxon>Gammaproteobacteria</taxon>
        <taxon>Alteromonadales</taxon>
        <taxon>Shewanellaceae</taxon>
        <taxon>Shewanella</taxon>
    </lineage>
</organism>
<dbReference type="Pfam" id="PF01568">
    <property type="entry name" value="Molydop_binding"/>
    <property type="match status" value="1"/>
</dbReference>
<comment type="caution">
    <text evidence="3">The sequence shown here is derived from an EMBL/GenBank/DDBJ whole genome shotgun (WGS) entry which is preliminary data.</text>
</comment>
<proteinExistence type="predicted"/>
<dbReference type="SUPFAM" id="SSF53706">
    <property type="entry name" value="Formate dehydrogenase/DMSO reductase, domains 1-3"/>
    <property type="match status" value="1"/>
</dbReference>
<dbReference type="GO" id="GO:0030288">
    <property type="term" value="C:outer membrane-bounded periplasmic space"/>
    <property type="evidence" value="ECO:0007669"/>
    <property type="project" value="TreeGrafter"/>
</dbReference>
<dbReference type="GO" id="GO:0043546">
    <property type="term" value="F:molybdopterin cofactor binding"/>
    <property type="evidence" value="ECO:0007669"/>
    <property type="project" value="InterPro"/>
</dbReference>
<dbReference type="GO" id="GO:0030151">
    <property type="term" value="F:molybdenum ion binding"/>
    <property type="evidence" value="ECO:0007669"/>
    <property type="project" value="TreeGrafter"/>
</dbReference>
<dbReference type="PANTHER" id="PTHR43742:SF3">
    <property type="entry name" value="DIMETHYL SULFOXIDE REDUCTASE DMSA"/>
    <property type="match status" value="1"/>
</dbReference>
<dbReference type="InterPro" id="IPR006657">
    <property type="entry name" value="MoPterin_dinucl-bd_dom"/>
</dbReference>
<dbReference type="Proteomes" id="UP000294832">
    <property type="component" value="Unassembled WGS sequence"/>
</dbReference>
<dbReference type="CDD" id="cd02794">
    <property type="entry name" value="MopB_CT_DmsA-EC"/>
    <property type="match status" value="1"/>
</dbReference>
<evidence type="ECO:0000313" key="3">
    <source>
        <dbReference type="EMBL" id="TCN80986.1"/>
    </source>
</evidence>
<dbReference type="PANTHER" id="PTHR43742">
    <property type="entry name" value="TRIMETHYLAMINE-N-OXIDE REDUCTASE"/>
    <property type="match status" value="1"/>
</dbReference>
<name>A0A4R2FA86_9GAMM</name>
<dbReference type="InterPro" id="IPR009010">
    <property type="entry name" value="Asp_de-COase-like_dom_sf"/>
</dbReference>
<dbReference type="SUPFAM" id="SSF50692">
    <property type="entry name" value="ADC-like"/>
    <property type="match status" value="1"/>
</dbReference>